<evidence type="ECO:0000259" key="3">
    <source>
        <dbReference type="Pfam" id="PF24883"/>
    </source>
</evidence>
<dbReference type="Pfam" id="PF24883">
    <property type="entry name" value="NPHP3_N"/>
    <property type="match status" value="1"/>
</dbReference>
<dbReference type="InterPro" id="IPR035994">
    <property type="entry name" value="Nucleoside_phosphorylase_sf"/>
</dbReference>
<accession>A0A4S9K008</accession>
<comment type="caution">
    <text evidence="4">The sequence shown here is derived from an EMBL/GenBank/DDBJ whole genome shotgun (WGS) entry which is preliminary data.</text>
</comment>
<dbReference type="Gene3D" id="3.40.50.1580">
    <property type="entry name" value="Nucleoside phosphorylase domain"/>
    <property type="match status" value="1"/>
</dbReference>
<dbReference type="InterPro" id="IPR027417">
    <property type="entry name" value="P-loop_NTPase"/>
</dbReference>
<dbReference type="GO" id="GO:0009116">
    <property type="term" value="P:nucleoside metabolic process"/>
    <property type="evidence" value="ECO:0007669"/>
    <property type="project" value="InterPro"/>
</dbReference>
<dbReference type="PANTHER" id="PTHR46082">
    <property type="entry name" value="ATP/GTP-BINDING PROTEIN-RELATED"/>
    <property type="match status" value="1"/>
</dbReference>
<protein>
    <submittedName>
        <fullName evidence="4">Pfs, NACHT and ankyrin domain protein</fullName>
    </submittedName>
</protein>
<dbReference type="PANTHER" id="PTHR46082:SF11">
    <property type="entry name" value="AAA+ ATPASE DOMAIN-CONTAINING PROTEIN-RELATED"/>
    <property type="match status" value="1"/>
</dbReference>
<organism evidence="4 5">
    <name type="scientific">Aureobasidium pullulans</name>
    <name type="common">Black yeast</name>
    <name type="synonym">Pullularia pullulans</name>
    <dbReference type="NCBI Taxonomy" id="5580"/>
    <lineage>
        <taxon>Eukaryota</taxon>
        <taxon>Fungi</taxon>
        <taxon>Dikarya</taxon>
        <taxon>Ascomycota</taxon>
        <taxon>Pezizomycotina</taxon>
        <taxon>Dothideomycetes</taxon>
        <taxon>Dothideomycetidae</taxon>
        <taxon>Dothideales</taxon>
        <taxon>Saccotheciaceae</taxon>
        <taxon>Aureobasidium</taxon>
    </lineage>
</organism>
<dbReference type="Gene3D" id="3.40.50.300">
    <property type="entry name" value="P-loop containing nucleotide triphosphate hydrolases"/>
    <property type="match status" value="1"/>
</dbReference>
<evidence type="ECO:0000256" key="1">
    <source>
        <dbReference type="ARBA" id="ARBA00022737"/>
    </source>
</evidence>
<evidence type="ECO:0000259" key="2">
    <source>
        <dbReference type="Pfam" id="PF01048"/>
    </source>
</evidence>
<dbReference type="Pfam" id="PF01048">
    <property type="entry name" value="PNP_UDP_1"/>
    <property type="match status" value="1"/>
</dbReference>
<feature type="domain" description="Nephrocystin 3-like N-terminal" evidence="3">
    <location>
        <begin position="342"/>
        <end position="498"/>
    </location>
</feature>
<dbReference type="SUPFAM" id="SSF53167">
    <property type="entry name" value="Purine and uridine phosphorylases"/>
    <property type="match status" value="1"/>
</dbReference>
<dbReference type="InterPro" id="IPR000845">
    <property type="entry name" value="Nucleoside_phosphorylase_d"/>
</dbReference>
<evidence type="ECO:0000313" key="5">
    <source>
        <dbReference type="Proteomes" id="UP000306584"/>
    </source>
</evidence>
<reference evidence="4 5" key="1">
    <citation type="submission" date="2018-10" db="EMBL/GenBank/DDBJ databases">
        <title>Fifty Aureobasidium pullulans genomes reveal a recombining polyextremotolerant generalist.</title>
        <authorList>
            <person name="Gostincar C."/>
            <person name="Turk M."/>
            <person name="Zajc J."/>
            <person name="Gunde-Cimerman N."/>
        </authorList>
    </citation>
    <scope>NUCLEOTIDE SEQUENCE [LARGE SCALE GENOMIC DNA]</scope>
    <source>
        <strain evidence="4 5">EXF-6604</strain>
    </source>
</reference>
<dbReference type="Proteomes" id="UP000306584">
    <property type="component" value="Unassembled WGS sequence"/>
</dbReference>
<sequence length="581" mass="66186">MSTEPLLRQEDFTVGWICALPTEMAAACAMLDEEYDMLNTQHPADHNSYQLGRIGHHKVVITCLPEYGTNPAATVAKDMLRTFESIKVGVVVGIGAAIPSEHNEIRLGDVVVSSSEGTHGGVVQWDRGKTRDGVFERSLNKPPTVLRTALANMRSHHLRKGDNIVDTIRIALQQNSRLRKNKFFFQGSEHDTLDRTNRDDDDPIIHYGIIASGNQVIKDEQERDRLRDDLGAICIEMEAAGLMDSFPCLIIRGICDYADFRKTKQWQPYAAMTAAACAKELLSFVHNQSLGPTPNIIQVLNPIAEQVADLHLLQRQDQIEEWLSPPDPSESHRIAIEKHQRNTGAWFLGSDVFAFWEAGAAHSLWLHGIPGCGKTVLSSTIIQHLRQRPGTVTIFFYFDCRDPQKRTANGMLRSLTNQLYTEQKNSRPPLDELQDRRRELTSDLLLATLFQMINLVIPTVQIVLDALEECQERSELLKYISRLCDLSHANIQVIMTSRRETDIESSINRWMAKINHVTIQHKYVNEDIRTYVHEKIRNDERFERWQQYPEVLREIECGILERAEGMWVMYLPTVSVSADKN</sequence>
<dbReference type="InterPro" id="IPR056884">
    <property type="entry name" value="NPHP3-like_N"/>
</dbReference>
<keyword evidence="1" id="KW-0677">Repeat</keyword>
<feature type="domain" description="Nucleoside phosphorylase" evidence="2">
    <location>
        <begin position="14"/>
        <end position="282"/>
    </location>
</feature>
<proteinExistence type="predicted"/>
<dbReference type="EMBL" id="QZBD01000692">
    <property type="protein sequence ID" value="THY08502.1"/>
    <property type="molecule type" value="Genomic_DNA"/>
</dbReference>
<dbReference type="GO" id="GO:0003824">
    <property type="term" value="F:catalytic activity"/>
    <property type="evidence" value="ECO:0007669"/>
    <property type="project" value="InterPro"/>
</dbReference>
<gene>
    <name evidence="4" type="ORF">D6D01_09641</name>
</gene>
<name>A0A4S9K008_AURPU</name>
<dbReference type="InterPro" id="IPR053137">
    <property type="entry name" value="NLR-like"/>
</dbReference>
<dbReference type="SUPFAM" id="SSF52540">
    <property type="entry name" value="P-loop containing nucleoside triphosphate hydrolases"/>
    <property type="match status" value="1"/>
</dbReference>
<evidence type="ECO:0000313" key="4">
    <source>
        <dbReference type="EMBL" id="THY08502.1"/>
    </source>
</evidence>
<dbReference type="AlphaFoldDB" id="A0A4S9K008"/>